<organism evidence="1 2">
    <name type="scientific">Cinchona calisaya</name>
    <dbReference type="NCBI Taxonomy" id="153742"/>
    <lineage>
        <taxon>Eukaryota</taxon>
        <taxon>Viridiplantae</taxon>
        <taxon>Streptophyta</taxon>
        <taxon>Embryophyta</taxon>
        <taxon>Tracheophyta</taxon>
        <taxon>Spermatophyta</taxon>
        <taxon>Magnoliopsida</taxon>
        <taxon>eudicotyledons</taxon>
        <taxon>Gunneridae</taxon>
        <taxon>Pentapetalae</taxon>
        <taxon>asterids</taxon>
        <taxon>lamiids</taxon>
        <taxon>Gentianales</taxon>
        <taxon>Rubiaceae</taxon>
        <taxon>Cinchonoideae</taxon>
        <taxon>Cinchoneae</taxon>
        <taxon>Cinchona</taxon>
    </lineage>
</organism>
<evidence type="ECO:0000313" key="2">
    <source>
        <dbReference type="Proteomes" id="UP001630127"/>
    </source>
</evidence>
<accession>A0ABD3A1X3</accession>
<comment type="caution">
    <text evidence="1">The sequence shown here is derived from an EMBL/GenBank/DDBJ whole genome shotgun (WGS) entry which is preliminary data.</text>
</comment>
<gene>
    <name evidence="1" type="ORF">ACH5RR_017369</name>
</gene>
<keyword evidence="2" id="KW-1185">Reference proteome</keyword>
<protein>
    <submittedName>
        <fullName evidence="1">Uncharacterized protein</fullName>
    </submittedName>
</protein>
<reference evidence="1 2" key="1">
    <citation type="submission" date="2024-11" db="EMBL/GenBank/DDBJ databases">
        <title>A near-complete genome assembly of Cinchona calisaya.</title>
        <authorList>
            <person name="Lian D.C."/>
            <person name="Zhao X.W."/>
            <person name="Wei L."/>
        </authorList>
    </citation>
    <scope>NUCLEOTIDE SEQUENCE [LARGE SCALE GENOMIC DNA]</scope>
    <source>
        <tissue evidence="1">Nenye</tissue>
    </source>
</reference>
<dbReference type="SUPFAM" id="SSF102462">
    <property type="entry name" value="Peptidyl-tRNA hydrolase II"/>
    <property type="match status" value="1"/>
</dbReference>
<name>A0ABD3A1X3_9GENT</name>
<dbReference type="EMBL" id="JBJUIK010000007">
    <property type="protein sequence ID" value="KAL3524535.1"/>
    <property type="molecule type" value="Genomic_DNA"/>
</dbReference>
<proteinExistence type="predicted"/>
<dbReference type="Proteomes" id="UP001630127">
    <property type="component" value="Unassembled WGS sequence"/>
</dbReference>
<dbReference type="AlphaFoldDB" id="A0ABD3A1X3"/>
<dbReference type="InterPro" id="IPR023476">
    <property type="entry name" value="Pep_tRNA_hydro_II_dom_sf"/>
</dbReference>
<evidence type="ECO:0000313" key="1">
    <source>
        <dbReference type="EMBL" id="KAL3524535.1"/>
    </source>
</evidence>
<sequence>MHFFAATAEQSAPSRLGSSARCTSLVIGYDTHDSYLGPAALLLATSLVLVVPNDFKMGKGKIAAQCRYLQRINVHTSTEMAWVDKISKKDIHEPHNLFSSAFCLRQNYLVP</sequence>